<comment type="caution">
    <text evidence="3">The sequence shown here is derived from an EMBL/GenBank/DDBJ whole genome shotgun (WGS) entry which is preliminary data.</text>
</comment>
<dbReference type="PANTHER" id="PTHR30097:SF15">
    <property type="entry name" value="CATION EFFLUX SYSTEM PROTEIN CUSB"/>
    <property type="match status" value="1"/>
</dbReference>
<dbReference type="Proteomes" id="UP001055125">
    <property type="component" value="Unassembled WGS sequence"/>
</dbReference>
<evidence type="ECO:0000259" key="2">
    <source>
        <dbReference type="Pfam" id="PF25954"/>
    </source>
</evidence>
<dbReference type="PANTHER" id="PTHR30097">
    <property type="entry name" value="CATION EFFLUX SYSTEM PROTEIN CUSB"/>
    <property type="match status" value="1"/>
</dbReference>
<dbReference type="InterPro" id="IPR058792">
    <property type="entry name" value="Beta-barrel_RND_2"/>
</dbReference>
<keyword evidence="4" id="KW-1185">Reference proteome</keyword>
<dbReference type="EMBL" id="BPQP01000048">
    <property type="protein sequence ID" value="GJD95849.1"/>
    <property type="molecule type" value="Genomic_DNA"/>
</dbReference>
<evidence type="ECO:0000313" key="3">
    <source>
        <dbReference type="EMBL" id="GJD95849.1"/>
    </source>
</evidence>
<organism evidence="3 4">
    <name type="scientific">Methylobacterium iners</name>
    <dbReference type="NCBI Taxonomy" id="418707"/>
    <lineage>
        <taxon>Bacteria</taxon>
        <taxon>Pseudomonadati</taxon>
        <taxon>Pseudomonadota</taxon>
        <taxon>Alphaproteobacteria</taxon>
        <taxon>Hyphomicrobiales</taxon>
        <taxon>Methylobacteriaceae</taxon>
        <taxon>Methylobacterium</taxon>
    </lineage>
</organism>
<proteinExistence type="predicted"/>
<reference evidence="3" key="1">
    <citation type="journal article" date="2021" name="Front. Microbiol.">
        <title>Comprehensive Comparative Genomics and Phenotyping of Methylobacterium Species.</title>
        <authorList>
            <person name="Alessa O."/>
            <person name="Ogura Y."/>
            <person name="Fujitani Y."/>
            <person name="Takami H."/>
            <person name="Hayashi T."/>
            <person name="Sahin N."/>
            <person name="Tani A."/>
        </authorList>
    </citation>
    <scope>NUCLEOTIDE SEQUENCE</scope>
    <source>
        <strain evidence="3">DSM 19015</strain>
    </source>
</reference>
<dbReference type="SUPFAM" id="SSF111369">
    <property type="entry name" value="HlyD-like secretion proteins"/>
    <property type="match status" value="1"/>
</dbReference>
<protein>
    <recommendedName>
        <fullName evidence="2">CusB-like beta-barrel domain-containing protein</fullName>
    </recommendedName>
</protein>
<evidence type="ECO:0000256" key="1">
    <source>
        <dbReference type="ARBA" id="ARBA00022448"/>
    </source>
</evidence>
<evidence type="ECO:0000313" key="4">
    <source>
        <dbReference type="Proteomes" id="UP001055125"/>
    </source>
</evidence>
<name>A0ABQ4S1P9_9HYPH</name>
<keyword evidence="1" id="KW-0813">Transport</keyword>
<gene>
    <name evidence="3" type="ORF">OCOJLMKI_3065</name>
</gene>
<feature type="domain" description="CusB-like beta-barrel" evidence="2">
    <location>
        <begin position="66"/>
        <end position="140"/>
    </location>
</feature>
<dbReference type="Pfam" id="PF25954">
    <property type="entry name" value="Beta-barrel_RND_2"/>
    <property type="match status" value="1"/>
</dbReference>
<accession>A0ABQ4S1P9</accession>
<dbReference type="InterPro" id="IPR051909">
    <property type="entry name" value="MFP_Cation_Efflux"/>
</dbReference>
<sequence length="190" mass="21208">MRNRLRILGLKDADMTALQQKGVINAETMINAPLSGTIIQRKIGPGQYVATGGTDPSYVIGDLSLVWLVAQLREPDAAKVSLGERLQFRVLAYPDRVFEARVNFIGTSVDPATRRIVVRGEIDNSNNLLKPEMYATVRIINEYENVSPCLRPLRSAWRGAAAGWAHTCTTGTRLARKRRQHCRSRYGTRS</sequence>
<reference evidence="3" key="2">
    <citation type="submission" date="2021-08" db="EMBL/GenBank/DDBJ databases">
        <authorList>
            <person name="Tani A."/>
            <person name="Ola A."/>
            <person name="Ogura Y."/>
            <person name="Katsura K."/>
            <person name="Hayashi T."/>
        </authorList>
    </citation>
    <scope>NUCLEOTIDE SEQUENCE</scope>
    <source>
        <strain evidence="3">DSM 19015</strain>
    </source>
</reference>
<dbReference type="Gene3D" id="2.40.30.170">
    <property type="match status" value="1"/>
</dbReference>